<gene>
    <name evidence="3" type="ORF">LPMP_110130</name>
</gene>
<reference evidence="3 4" key="1">
    <citation type="journal article" date="2015" name="Sci. Rep.">
        <title>The genome of Leishmania panamensis: insights into genomics of the L. (Viannia) subgenus.</title>
        <authorList>
            <person name="Llanes A."/>
            <person name="Restrepo C.M."/>
            <person name="Vecchio G.D."/>
            <person name="Anguizola F.J."/>
            <person name="Lleonart R."/>
        </authorList>
    </citation>
    <scope>NUCLEOTIDE SEQUENCE [LARGE SCALE GENOMIC DNA]</scope>
    <source>
        <strain evidence="3 4">MHOM/PA/94/PSC-1</strain>
    </source>
</reference>
<dbReference type="EC" id="3.5.4.16" evidence="3"/>
<sequence length="279" mass="30238">MALLQRVVQVMHDVAPLSLADHSWDNVGVLLESPAPNKSNTLMLTIDLTPEVMEECLEKKVEVILAYHPPLFRPVKRLTLQDPKQRIILQAASAGMSIYAPHTSLDAADGGINDWLASLVASDGAYTAGPIQPTSSYAPNAKEATEATGMGRLVKLKEEVELCFMVESLKQQLNLPTVRVALPDSWEPSHRVSSVALCAGSGAGVFRLLRLPVDVLLSGEMGHHDVLAATAAGRAVILCEHTNTERGFLRAVLQRTLQARLEGTTVLVSEKDRDPLVAW</sequence>
<dbReference type="GO" id="GO:0005739">
    <property type="term" value="C:mitochondrion"/>
    <property type="evidence" value="ECO:0007669"/>
    <property type="project" value="TreeGrafter"/>
</dbReference>
<accession>A0A088RM01</accession>
<feature type="binding site" evidence="2">
    <location>
        <position position="106"/>
    </location>
    <ligand>
        <name>a divalent metal cation</name>
        <dbReference type="ChEBI" id="CHEBI:60240"/>
        <label>1</label>
    </ligand>
</feature>
<dbReference type="InterPro" id="IPR036069">
    <property type="entry name" value="DUF34/NIF3_sf"/>
</dbReference>
<keyword evidence="4" id="KW-1185">Reference proteome</keyword>
<dbReference type="InterPro" id="IPR002678">
    <property type="entry name" value="DUF34/NIF3"/>
</dbReference>
<dbReference type="GO" id="GO:0046872">
    <property type="term" value="F:metal ion binding"/>
    <property type="evidence" value="ECO:0007669"/>
    <property type="project" value="UniProtKB-KW"/>
</dbReference>
<comment type="similarity">
    <text evidence="1">Belongs to the GTP cyclohydrolase I type 2/NIF3 family.</text>
</comment>
<dbReference type="Proteomes" id="UP000063063">
    <property type="component" value="Chromosome 11"/>
</dbReference>
<dbReference type="SUPFAM" id="SSF102705">
    <property type="entry name" value="NIF3 (NGG1p interacting factor 3)-like"/>
    <property type="match status" value="1"/>
</dbReference>
<dbReference type="GeneID" id="22572878"/>
<dbReference type="EMBL" id="CP009380">
    <property type="protein sequence ID" value="AIN96209.1"/>
    <property type="molecule type" value="Genomic_DNA"/>
</dbReference>
<name>A0A088RM01_LEIPA</name>
<dbReference type="eggNOG" id="KOG4131">
    <property type="taxonomic scope" value="Eukaryota"/>
</dbReference>
<dbReference type="Gene3D" id="3.40.1390.30">
    <property type="entry name" value="NIF3 (NGG1p interacting factor 3)-like"/>
    <property type="match status" value="1"/>
</dbReference>
<dbReference type="RefSeq" id="XP_010696862.1">
    <property type="nucleotide sequence ID" value="XM_010698560.1"/>
</dbReference>
<dbReference type="PANTHER" id="PTHR13799">
    <property type="entry name" value="NGG1 INTERACTING FACTOR 3"/>
    <property type="match status" value="1"/>
</dbReference>
<evidence type="ECO:0000256" key="2">
    <source>
        <dbReference type="PIRSR" id="PIRSR602678-1"/>
    </source>
</evidence>
<dbReference type="VEuPathDB" id="TriTrypDB:LPMP_110130"/>
<dbReference type="AlphaFoldDB" id="A0A088RM01"/>
<feature type="binding site" evidence="2">
    <location>
        <position position="245"/>
    </location>
    <ligand>
        <name>a divalent metal cation</name>
        <dbReference type="ChEBI" id="CHEBI:60240"/>
        <label>1</label>
    </ligand>
</feature>
<protein>
    <submittedName>
        <fullName evidence="3">NGG1 interacting factor 3-like protein</fullName>
        <ecNumber evidence="3">3.5.4.16</ecNumber>
    </submittedName>
</protein>
<dbReference type="KEGG" id="lpan:LPMP_110130"/>
<dbReference type="PANTHER" id="PTHR13799:SF13">
    <property type="entry name" value="NIF3-LIKE PROTEIN 1"/>
    <property type="match status" value="1"/>
</dbReference>
<organism evidence="3 4">
    <name type="scientific">Leishmania panamensis</name>
    <dbReference type="NCBI Taxonomy" id="5679"/>
    <lineage>
        <taxon>Eukaryota</taxon>
        <taxon>Discoba</taxon>
        <taxon>Euglenozoa</taxon>
        <taxon>Kinetoplastea</taxon>
        <taxon>Metakinetoplastina</taxon>
        <taxon>Trypanosomatida</taxon>
        <taxon>Trypanosomatidae</taxon>
        <taxon>Leishmaniinae</taxon>
        <taxon>Leishmania</taxon>
        <taxon>Leishmania guyanensis species complex</taxon>
    </lineage>
</organism>
<keyword evidence="3" id="KW-0378">Hydrolase</keyword>
<dbReference type="OrthoDB" id="3345469at2759"/>
<dbReference type="NCBIfam" id="TIGR00486">
    <property type="entry name" value="YbgI_SA1388"/>
    <property type="match status" value="1"/>
</dbReference>
<dbReference type="VEuPathDB" id="TriTrypDB:LPAL13_190006800"/>
<feature type="binding site" evidence="2">
    <location>
        <position position="68"/>
    </location>
    <ligand>
        <name>a divalent metal cation</name>
        <dbReference type="ChEBI" id="CHEBI:60240"/>
        <label>1</label>
    </ligand>
</feature>
<dbReference type="FunFam" id="3.40.1390.30:FF:000001">
    <property type="entry name" value="GTP cyclohydrolase 1 type 2"/>
    <property type="match status" value="1"/>
</dbReference>
<evidence type="ECO:0000313" key="3">
    <source>
        <dbReference type="EMBL" id="AIN96209.1"/>
    </source>
</evidence>
<evidence type="ECO:0000256" key="1">
    <source>
        <dbReference type="ARBA" id="ARBA00006964"/>
    </source>
</evidence>
<evidence type="ECO:0000313" key="4">
    <source>
        <dbReference type="Proteomes" id="UP000063063"/>
    </source>
</evidence>
<keyword evidence="2" id="KW-0479">Metal-binding</keyword>
<proteinExistence type="inferred from homology"/>
<dbReference type="GO" id="GO:0003934">
    <property type="term" value="F:GTP cyclohydrolase I activity"/>
    <property type="evidence" value="ECO:0007669"/>
    <property type="project" value="UniProtKB-EC"/>
</dbReference>
<feature type="binding site" evidence="2">
    <location>
        <position position="241"/>
    </location>
    <ligand>
        <name>a divalent metal cation</name>
        <dbReference type="ChEBI" id="CHEBI:60240"/>
        <label>1</label>
    </ligand>
</feature>
<dbReference type="Pfam" id="PF01784">
    <property type="entry name" value="DUF34_NIF3"/>
    <property type="match status" value="1"/>
</dbReference>